<dbReference type="InterPro" id="IPR006553">
    <property type="entry name" value="Leu-rich_rpt_Cys-con_subtyp"/>
</dbReference>
<organism evidence="4">
    <name type="scientific">Schizaphis graminum</name>
    <name type="common">Green bug aphid</name>
    <dbReference type="NCBI Taxonomy" id="13262"/>
    <lineage>
        <taxon>Eukaryota</taxon>
        <taxon>Metazoa</taxon>
        <taxon>Ecdysozoa</taxon>
        <taxon>Arthropoda</taxon>
        <taxon>Hexapoda</taxon>
        <taxon>Insecta</taxon>
        <taxon>Pterygota</taxon>
        <taxon>Neoptera</taxon>
        <taxon>Paraneoptera</taxon>
        <taxon>Hemiptera</taxon>
        <taxon>Sternorrhyncha</taxon>
        <taxon>Aphidomorpha</taxon>
        <taxon>Aphidoidea</taxon>
        <taxon>Aphididae</taxon>
        <taxon>Aphidini</taxon>
        <taxon>Schizaphis</taxon>
    </lineage>
</organism>
<evidence type="ECO:0000256" key="1">
    <source>
        <dbReference type="SAM" id="MobiDB-lite"/>
    </source>
</evidence>
<dbReference type="Pfam" id="PF25372">
    <property type="entry name" value="DUF7885"/>
    <property type="match status" value="1"/>
</dbReference>
<evidence type="ECO:0000259" key="2">
    <source>
        <dbReference type="Pfam" id="PF12937"/>
    </source>
</evidence>
<accession>A0A2S2P6M9</accession>
<feature type="domain" description="F-box/LRR-repeat protein 15-like leucin rich repeat" evidence="3">
    <location>
        <begin position="307"/>
        <end position="410"/>
    </location>
</feature>
<proteinExistence type="predicted"/>
<feature type="region of interest" description="Disordered" evidence="1">
    <location>
        <begin position="94"/>
        <end position="152"/>
    </location>
</feature>
<dbReference type="InterPro" id="IPR057207">
    <property type="entry name" value="FBXL15_LRR"/>
</dbReference>
<dbReference type="PANTHER" id="PTHR13318">
    <property type="entry name" value="PARTNER OF PAIRED, ISOFORM B-RELATED"/>
    <property type="match status" value="1"/>
</dbReference>
<dbReference type="SMART" id="SM00367">
    <property type="entry name" value="LRR_CC"/>
    <property type="match status" value="4"/>
</dbReference>
<feature type="region of interest" description="Disordered" evidence="1">
    <location>
        <begin position="428"/>
        <end position="451"/>
    </location>
</feature>
<feature type="domain" description="F-box" evidence="2">
    <location>
        <begin position="164"/>
        <end position="199"/>
    </location>
</feature>
<sequence>MEEHSMKMLNRSVKVEEAHMSTYNNTTTTTATTNITTTSMPAATIVVTTSIAEPPPPPPPQVSRKIDLRKQLASQLSGGSGKHCNVLKKQSYVSKPVKGGGNKSQSAGQKSQSGGLKSQVGGQSQSGGSVNGYQQHNNNHNHSNNNHHHNSNSSNYCGDAACMLPVFEYLTPAELAKCALVCRAWSAMSMDPSLWRKLDVTGKRLTASCLAGVVKRQPEVLLMDWTAIAKRQLEWMIAKLTRLKVLSLQGCSWSGVTALRSSSVVPPSLTALDLSYVTGMTDASLRDVLSPPSDSRSSSNDNTNRARFRNLRTLKLAGVDIGDVSLRYVVQYAPSLVELDLSQNFRITDAGIAQLTTPVGNAVSTLQVLDLSGCVAVTDTSLDHLLKCTALRRLDMKQTPKVTTAAINRFLVANDRFSATETRLLIKCPESPTPLPPTTPTGRRDSTGSSS</sequence>
<feature type="compositionally biased region" description="Basic and acidic residues" evidence="1">
    <location>
        <begin position="442"/>
        <end position="451"/>
    </location>
</feature>
<dbReference type="AlphaFoldDB" id="A0A2S2P6M9"/>
<dbReference type="GO" id="GO:0019005">
    <property type="term" value="C:SCF ubiquitin ligase complex"/>
    <property type="evidence" value="ECO:0007669"/>
    <property type="project" value="TreeGrafter"/>
</dbReference>
<name>A0A2S2P6M9_SCHGA</name>
<evidence type="ECO:0000313" key="4">
    <source>
        <dbReference type="EMBL" id="MBY25075.1"/>
    </source>
</evidence>
<evidence type="ECO:0000259" key="3">
    <source>
        <dbReference type="Pfam" id="PF25372"/>
    </source>
</evidence>
<dbReference type="InterPro" id="IPR032675">
    <property type="entry name" value="LRR_dom_sf"/>
</dbReference>
<dbReference type="Pfam" id="PF12937">
    <property type="entry name" value="F-box-like"/>
    <property type="match status" value="1"/>
</dbReference>
<dbReference type="InterPro" id="IPR001810">
    <property type="entry name" value="F-box_dom"/>
</dbReference>
<gene>
    <name evidence="4" type="primary">Kdm2_3</name>
    <name evidence="4" type="ORF">g.60656</name>
</gene>
<dbReference type="EMBL" id="GGMR01012456">
    <property type="protein sequence ID" value="MBY25075.1"/>
    <property type="molecule type" value="Transcribed_RNA"/>
</dbReference>
<feature type="compositionally biased region" description="Low complexity" evidence="1">
    <location>
        <begin position="103"/>
        <end position="144"/>
    </location>
</feature>
<dbReference type="GO" id="GO:0031146">
    <property type="term" value="P:SCF-dependent proteasomal ubiquitin-dependent protein catabolic process"/>
    <property type="evidence" value="ECO:0007669"/>
    <property type="project" value="TreeGrafter"/>
</dbReference>
<reference evidence="4" key="1">
    <citation type="submission" date="2018-04" db="EMBL/GenBank/DDBJ databases">
        <title>Transcriptome of Schizaphis graminum biotype I.</title>
        <authorList>
            <person name="Scully E.D."/>
            <person name="Geib S.M."/>
            <person name="Palmer N.A."/>
            <person name="Koch K."/>
            <person name="Bradshaw J."/>
            <person name="Heng-Moss T."/>
            <person name="Sarath G."/>
        </authorList>
    </citation>
    <scope>NUCLEOTIDE SEQUENCE</scope>
</reference>
<protein>
    <submittedName>
        <fullName evidence="4">JmjC domain-containing histone demethylation protein 1</fullName>
    </submittedName>
</protein>
<dbReference type="SUPFAM" id="SSF52047">
    <property type="entry name" value="RNI-like"/>
    <property type="match status" value="1"/>
</dbReference>
<dbReference type="Gene3D" id="3.80.10.10">
    <property type="entry name" value="Ribonuclease Inhibitor"/>
    <property type="match status" value="1"/>
</dbReference>